<dbReference type="PANTHER" id="PTHR11364">
    <property type="entry name" value="THIOSULFATE SULFERTANSFERASE"/>
    <property type="match status" value="1"/>
</dbReference>
<dbReference type="PROSITE" id="PS00380">
    <property type="entry name" value="RHODANESE_1"/>
    <property type="match status" value="1"/>
</dbReference>
<dbReference type="Proteomes" id="UP000298180">
    <property type="component" value="Unassembled WGS sequence"/>
</dbReference>
<dbReference type="InterPro" id="IPR001307">
    <property type="entry name" value="Thiosulphate_STrfase_CS"/>
</dbReference>
<proteinExistence type="predicted"/>
<comment type="caution">
    <text evidence="5">The sequence shown here is derived from an EMBL/GenBank/DDBJ whole genome shotgun (WGS) entry which is preliminary data.</text>
</comment>
<dbReference type="AlphaFoldDB" id="A0A4Z0C2F3"/>
<evidence type="ECO:0000313" key="6">
    <source>
        <dbReference type="Proteomes" id="UP000298180"/>
    </source>
</evidence>
<evidence type="ECO:0000256" key="1">
    <source>
        <dbReference type="ARBA" id="ARBA00022679"/>
    </source>
</evidence>
<dbReference type="InterPro" id="IPR036873">
    <property type="entry name" value="Rhodanese-like_dom_sf"/>
</dbReference>
<accession>A0A4Z0C2F3</accession>
<dbReference type="OrthoDB" id="9781034at2"/>
<dbReference type="EMBL" id="SMLM01000001">
    <property type="protein sequence ID" value="TFZ05726.1"/>
    <property type="molecule type" value="Genomic_DNA"/>
</dbReference>
<dbReference type="Gene3D" id="3.40.250.10">
    <property type="entry name" value="Rhodanese-like domain"/>
    <property type="match status" value="2"/>
</dbReference>
<evidence type="ECO:0000313" key="5">
    <source>
        <dbReference type="EMBL" id="TFZ05726.1"/>
    </source>
</evidence>
<evidence type="ECO:0000256" key="3">
    <source>
        <dbReference type="RuleBase" id="RU000507"/>
    </source>
</evidence>
<reference evidence="5 6" key="1">
    <citation type="submission" date="2019-03" db="EMBL/GenBank/DDBJ databases">
        <title>Ramlibacter henchirensis DSM 14656, whole genome shotgun sequence.</title>
        <authorList>
            <person name="Zhang X."/>
            <person name="Feng G."/>
            <person name="Zhu H."/>
        </authorList>
    </citation>
    <scope>NUCLEOTIDE SEQUENCE [LARGE SCALE GENOMIC DNA]</scope>
    <source>
        <strain evidence="5 6">DSM 14656</strain>
    </source>
</reference>
<evidence type="ECO:0000259" key="4">
    <source>
        <dbReference type="PROSITE" id="PS50206"/>
    </source>
</evidence>
<dbReference type="CDD" id="cd01448">
    <property type="entry name" value="TST_Repeat_1"/>
    <property type="match status" value="1"/>
</dbReference>
<feature type="domain" description="Rhodanese" evidence="4">
    <location>
        <begin position="171"/>
        <end position="285"/>
    </location>
</feature>
<keyword evidence="1 3" id="KW-0808">Transferase</keyword>
<dbReference type="CDD" id="cd01449">
    <property type="entry name" value="TST_Repeat_2"/>
    <property type="match status" value="1"/>
</dbReference>
<dbReference type="PROSITE" id="PS50206">
    <property type="entry name" value="RHODANESE_3"/>
    <property type="match status" value="2"/>
</dbReference>
<dbReference type="PROSITE" id="PS00683">
    <property type="entry name" value="RHODANESE_2"/>
    <property type="match status" value="1"/>
</dbReference>
<organism evidence="5 6">
    <name type="scientific">Ramlibacter henchirensis</name>
    <dbReference type="NCBI Taxonomy" id="204072"/>
    <lineage>
        <taxon>Bacteria</taxon>
        <taxon>Pseudomonadati</taxon>
        <taxon>Pseudomonadota</taxon>
        <taxon>Betaproteobacteria</taxon>
        <taxon>Burkholderiales</taxon>
        <taxon>Comamonadaceae</taxon>
        <taxon>Ramlibacter</taxon>
    </lineage>
</organism>
<dbReference type="InterPro" id="IPR001763">
    <property type="entry name" value="Rhodanese-like_dom"/>
</dbReference>
<keyword evidence="6" id="KW-1185">Reference proteome</keyword>
<dbReference type="GO" id="GO:0004792">
    <property type="term" value="F:thiosulfate-cyanide sulfurtransferase activity"/>
    <property type="evidence" value="ECO:0007669"/>
    <property type="project" value="InterPro"/>
</dbReference>
<protein>
    <recommendedName>
        <fullName evidence="3">Sulfurtransferase</fullName>
    </recommendedName>
</protein>
<keyword evidence="2" id="KW-0677">Repeat</keyword>
<dbReference type="PANTHER" id="PTHR11364:SF27">
    <property type="entry name" value="SULFURTRANSFERASE"/>
    <property type="match status" value="1"/>
</dbReference>
<sequence>MTQAGTGMTQILVDARWLAARLDAPDVCVLDVSWHQPATGRNARAEFERAHIPGARFFDLAGAADPDARLSHTLPGPNHLAACAAAVGARRDRRIVLYDSAGLAPSARVWWMLSTYGFREVHVLDGGLAAWERAGFPLAQGPVADLREAPEQLSPPNPKRVADFARVKQAAQEGQLILDARSAARYRGEAPEPLAGIRSGHIPGSRNLPYQELLAGDGTLLPISLLRQRLQAAGVTKEAPVVCSCGSGVTACVLALALESIGHPDVAVYDGSWSEWAQRTSLEQTA</sequence>
<feature type="domain" description="Rhodanese" evidence="4">
    <location>
        <begin position="23"/>
        <end position="140"/>
    </location>
</feature>
<name>A0A4Z0C2F3_9BURK</name>
<dbReference type="Pfam" id="PF00581">
    <property type="entry name" value="Rhodanese"/>
    <property type="match status" value="2"/>
</dbReference>
<dbReference type="SUPFAM" id="SSF52821">
    <property type="entry name" value="Rhodanese/Cell cycle control phosphatase"/>
    <property type="match status" value="2"/>
</dbReference>
<dbReference type="SMART" id="SM00450">
    <property type="entry name" value="RHOD"/>
    <property type="match status" value="2"/>
</dbReference>
<dbReference type="InterPro" id="IPR045078">
    <property type="entry name" value="TST/MPST-like"/>
</dbReference>
<dbReference type="FunFam" id="3.40.250.10:FF:000001">
    <property type="entry name" value="Sulfurtransferase"/>
    <property type="match status" value="1"/>
</dbReference>
<gene>
    <name evidence="5" type="ORF">EZ313_03445</name>
</gene>
<evidence type="ECO:0000256" key="2">
    <source>
        <dbReference type="ARBA" id="ARBA00022737"/>
    </source>
</evidence>